<evidence type="ECO:0000313" key="2">
    <source>
        <dbReference type="EMBL" id="CZR66849.1"/>
    </source>
</evidence>
<evidence type="ECO:0000313" key="3">
    <source>
        <dbReference type="Proteomes" id="UP000184330"/>
    </source>
</evidence>
<dbReference type="Proteomes" id="UP000184330">
    <property type="component" value="Unassembled WGS sequence"/>
</dbReference>
<gene>
    <name evidence="2" type="ORF">PAC_16750</name>
</gene>
<proteinExistence type="predicted"/>
<reference evidence="2 3" key="1">
    <citation type="submission" date="2016-03" db="EMBL/GenBank/DDBJ databases">
        <authorList>
            <person name="Ploux O."/>
        </authorList>
    </citation>
    <scope>NUCLEOTIDE SEQUENCE [LARGE SCALE GENOMIC DNA]</scope>
    <source>
        <strain evidence="2 3">UAMH 11012</strain>
    </source>
</reference>
<feature type="region of interest" description="Disordered" evidence="1">
    <location>
        <begin position="1"/>
        <end position="59"/>
    </location>
</feature>
<sequence>MPRKVKIKKEDGAEEEDDVKKKDHVKEDRVKEDKGVKKEEGVSSAAEGKPPNRPSSRMVKTKAEVVGILCGEEWIGNAAAKGIDLEHIRGQLKERQVRQADMDDQWANTLILLGCVYPG</sequence>
<keyword evidence="3" id="KW-1185">Reference proteome</keyword>
<feature type="compositionally biased region" description="Basic and acidic residues" evidence="1">
    <location>
        <begin position="18"/>
        <end position="41"/>
    </location>
</feature>
<dbReference type="EMBL" id="FJOG01000040">
    <property type="protein sequence ID" value="CZR66849.1"/>
    <property type="molecule type" value="Genomic_DNA"/>
</dbReference>
<organism evidence="2 3">
    <name type="scientific">Phialocephala subalpina</name>
    <dbReference type="NCBI Taxonomy" id="576137"/>
    <lineage>
        <taxon>Eukaryota</taxon>
        <taxon>Fungi</taxon>
        <taxon>Dikarya</taxon>
        <taxon>Ascomycota</taxon>
        <taxon>Pezizomycotina</taxon>
        <taxon>Leotiomycetes</taxon>
        <taxon>Helotiales</taxon>
        <taxon>Mollisiaceae</taxon>
        <taxon>Phialocephala</taxon>
        <taxon>Phialocephala fortinii species complex</taxon>
    </lineage>
</organism>
<dbReference type="AlphaFoldDB" id="A0A1L7XP92"/>
<accession>A0A1L7XP92</accession>
<protein>
    <submittedName>
        <fullName evidence="2">Uncharacterized protein</fullName>
    </submittedName>
</protein>
<evidence type="ECO:0000256" key="1">
    <source>
        <dbReference type="SAM" id="MobiDB-lite"/>
    </source>
</evidence>
<name>A0A1L7XP92_9HELO</name>